<evidence type="ECO:0000256" key="3">
    <source>
        <dbReference type="ARBA" id="ARBA00022741"/>
    </source>
</evidence>
<keyword evidence="3" id="KW-0547">Nucleotide-binding</keyword>
<keyword evidence="7" id="KW-0812">Transmembrane</keyword>
<evidence type="ECO:0000256" key="4">
    <source>
        <dbReference type="ARBA" id="ARBA00022771"/>
    </source>
</evidence>
<dbReference type="AlphaFoldDB" id="A0A9Q0QRA0"/>
<dbReference type="EMBL" id="JAMYWD010000006">
    <property type="protein sequence ID" value="KAJ4969100.1"/>
    <property type="molecule type" value="Genomic_DNA"/>
</dbReference>
<evidence type="ECO:0000313" key="10">
    <source>
        <dbReference type="Proteomes" id="UP001141806"/>
    </source>
</evidence>
<dbReference type="InterPro" id="IPR000438">
    <property type="entry name" value="Acetyl_CoA_COase_Trfase_b_su"/>
</dbReference>
<evidence type="ECO:0000256" key="7">
    <source>
        <dbReference type="SAM" id="Phobius"/>
    </source>
</evidence>
<dbReference type="PROSITE" id="PS50980">
    <property type="entry name" value="COA_CT_NTER"/>
    <property type="match status" value="1"/>
</dbReference>
<dbReference type="InterPro" id="IPR011762">
    <property type="entry name" value="COA_CT_N"/>
</dbReference>
<evidence type="ECO:0000256" key="5">
    <source>
        <dbReference type="ARBA" id="ARBA00022833"/>
    </source>
</evidence>
<proteinExistence type="predicted"/>
<dbReference type="GO" id="GO:0005524">
    <property type="term" value="F:ATP binding"/>
    <property type="evidence" value="ECO:0007669"/>
    <property type="project" value="UniProtKB-KW"/>
</dbReference>
<dbReference type="SUPFAM" id="SSF52096">
    <property type="entry name" value="ClpP/crotonase"/>
    <property type="match status" value="1"/>
</dbReference>
<dbReference type="GO" id="GO:2001295">
    <property type="term" value="P:malonyl-CoA biosynthetic process"/>
    <property type="evidence" value="ECO:0007669"/>
    <property type="project" value="TreeGrafter"/>
</dbReference>
<comment type="subunit">
    <text evidence="1">Acetyl-CoA carboxylase is a heterohexamer composed of biotin carboxyl carrier protein, biotin carboxylase and 2 subunits each of ACCase subunit alpha and ACCase plastid-coded subunit beta (accD).</text>
</comment>
<evidence type="ECO:0000313" key="9">
    <source>
        <dbReference type="EMBL" id="KAJ4969100.1"/>
    </source>
</evidence>
<keyword evidence="10" id="KW-1185">Reference proteome</keyword>
<keyword evidence="5" id="KW-0862">Zinc</keyword>
<keyword evidence="7" id="KW-1133">Transmembrane helix</keyword>
<dbReference type="GO" id="GO:0003989">
    <property type="term" value="F:acetyl-CoA carboxylase activity"/>
    <property type="evidence" value="ECO:0007669"/>
    <property type="project" value="InterPro"/>
</dbReference>
<comment type="caution">
    <text evidence="9">The sequence shown here is derived from an EMBL/GenBank/DDBJ whole genome shotgun (WGS) entry which is preliminary data.</text>
</comment>
<dbReference type="Pfam" id="PF01039">
    <property type="entry name" value="Carboxyl_trans"/>
    <property type="match status" value="1"/>
</dbReference>
<dbReference type="PANTHER" id="PTHR42995:SF5">
    <property type="entry name" value="ACETYL-COENZYME A CARBOXYLASE CARBOXYL TRANSFERASE SUBUNIT BETA, CHLOROPLASTIC"/>
    <property type="match status" value="1"/>
</dbReference>
<keyword evidence="6" id="KW-0067">ATP-binding</keyword>
<dbReference type="InterPro" id="IPR029045">
    <property type="entry name" value="ClpP/crotonase-like_dom_sf"/>
</dbReference>
<dbReference type="PANTHER" id="PTHR42995">
    <property type="entry name" value="ACETYL-COENZYME A CARBOXYLASE CARBOXYL TRANSFERASE SUBUNIT BETA, CHLOROPLASTIC"/>
    <property type="match status" value="1"/>
</dbReference>
<dbReference type="Proteomes" id="UP001141806">
    <property type="component" value="Unassembled WGS sequence"/>
</dbReference>
<feature type="transmembrane region" description="Helical" evidence="7">
    <location>
        <begin position="122"/>
        <end position="148"/>
    </location>
</feature>
<dbReference type="GO" id="GO:0008270">
    <property type="term" value="F:zinc ion binding"/>
    <property type="evidence" value="ECO:0007669"/>
    <property type="project" value="UniProtKB-KW"/>
</dbReference>
<keyword evidence="4" id="KW-0863">Zinc-finger</keyword>
<name>A0A9Q0QRA0_9MAGN</name>
<dbReference type="OrthoDB" id="10053020at2759"/>
<organism evidence="9 10">
    <name type="scientific">Protea cynaroides</name>
    <dbReference type="NCBI Taxonomy" id="273540"/>
    <lineage>
        <taxon>Eukaryota</taxon>
        <taxon>Viridiplantae</taxon>
        <taxon>Streptophyta</taxon>
        <taxon>Embryophyta</taxon>
        <taxon>Tracheophyta</taxon>
        <taxon>Spermatophyta</taxon>
        <taxon>Magnoliopsida</taxon>
        <taxon>Proteales</taxon>
        <taxon>Proteaceae</taxon>
        <taxon>Protea</taxon>
    </lineage>
</organism>
<feature type="domain" description="CoA carboxyltransferase N-terminal" evidence="8">
    <location>
        <begin position="1"/>
        <end position="158"/>
    </location>
</feature>
<keyword evidence="2" id="KW-0808">Transferase</keyword>
<evidence type="ECO:0000259" key="8">
    <source>
        <dbReference type="PROSITE" id="PS50980"/>
    </source>
</evidence>
<sequence>MDEDMVSMDPIEFHSEEEPYKERIDSYQRKTGLTEAVQTGIGQLNGIPIAIGVMDFQFMGGSMGSVVGEKITRLIEYATNRSLPLIIVCASGGARMQEGSLSLMQMAKISSASYNYQSKKKLFYVSILTSPTTGGVTASFGMLGDIIIAEPNAYIAFAVSIEGCLIFNMEAMGAFSLRGGSGSGNNNEITLESLNGCQRTCTRHRHRCPAWRFLLLSPVDLFSGGSSDFRSVVFVGKVPQVLSIIQLEGFAVYWKGIRKRKKMKEFLIISAFWFGFFSHI</sequence>
<evidence type="ECO:0000256" key="6">
    <source>
        <dbReference type="ARBA" id="ARBA00022840"/>
    </source>
</evidence>
<evidence type="ECO:0000256" key="2">
    <source>
        <dbReference type="ARBA" id="ARBA00022679"/>
    </source>
</evidence>
<dbReference type="GO" id="GO:0016740">
    <property type="term" value="F:transferase activity"/>
    <property type="evidence" value="ECO:0007669"/>
    <property type="project" value="UniProtKB-KW"/>
</dbReference>
<reference evidence="9" key="1">
    <citation type="journal article" date="2023" name="Plant J.">
        <title>The genome of the king protea, Protea cynaroides.</title>
        <authorList>
            <person name="Chang J."/>
            <person name="Duong T.A."/>
            <person name="Schoeman C."/>
            <person name="Ma X."/>
            <person name="Roodt D."/>
            <person name="Barker N."/>
            <person name="Li Z."/>
            <person name="Van de Peer Y."/>
            <person name="Mizrachi E."/>
        </authorList>
    </citation>
    <scope>NUCLEOTIDE SEQUENCE</scope>
    <source>
        <tissue evidence="9">Young leaves</tissue>
    </source>
</reference>
<dbReference type="InterPro" id="IPR034733">
    <property type="entry name" value="AcCoA_carboxyl_beta"/>
</dbReference>
<evidence type="ECO:0000256" key="1">
    <source>
        <dbReference type="ARBA" id="ARBA00011842"/>
    </source>
</evidence>
<keyword evidence="7" id="KW-0472">Membrane</keyword>
<dbReference type="Gene3D" id="3.90.226.10">
    <property type="entry name" value="2-enoyl-CoA Hydratase, Chain A, domain 1"/>
    <property type="match status" value="1"/>
</dbReference>
<accession>A0A9Q0QRA0</accession>
<protein>
    <recommendedName>
        <fullName evidence="8">CoA carboxyltransferase N-terminal domain-containing protein</fullName>
    </recommendedName>
</protein>
<dbReference type="GO" id="GO:0009317">
    <property type="term" value="C:acetyl-CoA carboxylase complex"/>
    <property type="evidence" value="ECO:0007669"/>
    <property type="project" value="InterPro"/>
</dbReference>
<dbReference type="GO" id="GO:0006633">
    <property type="term" value="P:fatty acid biosynthetic process"/>
    <property type="evidence" value="ECO:0007669"/>
    <property type="project" value="InterPro"/>
</dbReference>
<dbReference type="PRINTS" id="PR01070">
    <property type="entry name" value="ACCCTRFRASEB"/>
</dbReference>
<keyword evidence="4" id="KW-0479">Metal-binding</keyword>
<gene>
    <name evidence="9" type="ORF">NE237_015801</name>
</gene>